<name>A0A1J5TF15_9ZZZZ</name>
<evidence type="ECO:0000256" key="3">
    <source>
        <dbReference type="ARBA" id="ARBA00022741"/>
    </source>
</evidence>
<evidence type="ECO:0000256" key="2">
    <source>
        <dbReference type="ARBA" id="ARBA00022679"/>
    </source>
</evidence>
<keyword evidence="3" id="KW-0547">Nucleotide-binding</keyword>
<dbReference type="NCBIfam" id="NF003742">
    <property type="entry name" value="PRK05339.1"/>
    <property type="match status" value="1"/>
</dbReference>
<dbReference type="EC" id="2.7.11.-" evidence="5"/>
<dbReference type="EMBL" id="MLJW01000001">
    <property type="protein sequence ID" value="OIR19545.1"/>
    <property type="molecule type" value="Genomic_DNA"/>
</dbReference>
<accession>A0A1J5TF15</accession>
<keyword evidence="5" id="KW-0670">Pyruvate</keyword>
<keyword evidence="4" id="KW-0418">Kinase</keyword>
<evidence type="ECO:0000313" key="5">
    <source>
        <dbReference type="EMBL" id="OIR19545.1"/>
    </source>
</evidence>
<dbReference type="PANTHER" id="PTHR31756">
    <property type="entry name" value="PYRUVATE, PHOSPHATE DIKINASE REGULATORY PROTEIN 1, CHLOROPLASTIC"/>
    <property type="match status" value="1"/>
</dbReference>
<dbReference type="AlphaFoldDB" id="A0A1J5TF15"/>
<dbReference type="GO" id="GO:0005524">
    <property type="term" value="F:ATP binding"/>
    <property type="evidence" value="ECO:0007669"/>
    <property type="project" value="InterPro"/>
</dbReference>
<organism evidence="5">
    <name type="scientific">mine drainage metagenome</name>
    <dbReference type="NCBI Taxonomy" id="410659"/>
    <lineage>
        <taxon>unclassified sequences</taxon>
        <taxon>metagenomes</taxon>
        <taxon>ecological metagenomes</taxon>
    </lineage>
</organism>
<proteinExistence type="inferred from homology"/>
<comment type="caution">
    <text evidence="5">The sequence shown here is derived from an EMBL/GenBank/DDBJ whole genome shotgun (WGS) entry which is preliminary data.</text>
</comment>
<dbReference type="InterPro" id="IPR026530">
    <property type="entry name" value="PSRP"/>
</dbReference>
<dbReference type="HAMAP" id="MF_01062">
    <property type="entry name" value="PSRP"/>
    <property type="match status" value="1"/>
</dbReference>
<dbReference type="EC" id="2.7.4.-" evidence="5"/>
<evidence type="ECO:0000256" key="4">
    <source>
        <dbReference type="ARBA" id="ARBA00022777"/>
    </source>
</evidence>
<sequence length="271" mass="30850">MTTQKRTVFYVSDGTGITAETLGHGLLSQFEGIEFRPLRFPFLDSEDKARECLARINEVSRREGVRPIVIMTQTNPELGAILHQAEAFFIDLFDAFIAPLEQELGCKYTRVMGRSHGHANPEYNARIAAMNFALAHDDGVSDADLKSADIILVGVSRSGKTPTSLYLSLQFSLKAANYPLIPEDFERDHLPSRLKPYRNKLFGLTIAPEQLHRIRNERRPNSKYASLENCRYEVAAAERMMRREGIKWFDTTSRSIEELAVQLMQELNLER</sequence>
<dbReference type="PANTHER" id="PTHR31756:SF3">
    <property type="entry name" value="PYRUVATE, PHOSPHATE DIKINASE REGULATORY PROTEIN 1, CHLOROPLASTIC"/>
    <property type="match status" value="1"/>
</dbReference>
<evidence type="ECO:0000256" key="1">
    <source>
        <dbReference type="ARBA" id="ARBA00022527"/>
    </source>
</evidence>
<dbReference type="InterPro" id="IPR005177">
    <property type="entry name" value="Kinase-pyrophosphorylase"/>
</dbReference>
<gene>
    <name evidence="5" type="primary">ppsR_1</name>
    <name evidence="5" type="ORF">GALL_04260</name>
</gene>
<dbReference type="Pfam" id="PF03618">
    <property type="entry name" value="Kinase-PPPase"/>
    <property type="match status" value="1"/>
</dbReference>
<dbReference type="GO" id="GO:0004674">
    <property type="term" value="F:protein serine/threonine kinase activity"/>
    <property type="evidence" value="ECO:0007669"/>
    <property type="project" value="UniProtKB-KW"/>
</dbReference>
<reference evidence="5" key="1">
    <citation type="submission" date="2016-10" db="EMBL/GenBank/DDBJ databases">
        <title>Sequence of Gallionella enrichment culture.</title>
        <authorList>
            <person name="Poehlein A."/>
            <person name="Muehling M."/>
            <person name="Daniel R."/>
        </authorList>
    </citation>
    <scope>NUCLEOTIDE SEQUENCE</scope>
</reference>
<keyword evidence="1" id="KW-0723">Serine/threonine-protein kinase</keyword>
<keyword evidence="2 5" id="KW-0808">Transferase</keyword>
<protein>
    <submittedName>
        <fullName evidence="5">Phosphoenolpyruvate synthase regulatory protein</fullName>
        <ecNumber evidence="5">2.7.11.-</ecNumber>
        <ecNumber evidence="5">2.7.4.-</ecNumber>
    </submittedName>
</protein>